<dbReference type="InterPro" id="IPR005467">
    <property type="entry name" value="His_kinase_dom"/>
</dbReference>
<dbReference type="GO" id="GO:0004721">
    <property type="term" value="F:phosphoprotein phosphatase activity"/>
    <property type="evidence" value="ECO:0007669"/>
    <property type="project" value="TreeGrafter"/>
</dbReference>
<dbReference type="GO" id="GO:0016036">
    <property type="term" value="P:cellular response to phosphate starvation"/>
    <property type="evidence" value="ECO:0007669"/>
    <property type="project" value="TreeGrafter"/>
</dbReference>
<proteinExistence type="predicted"/>
<dbReference type="InterPro" id="IPR050351">
    <property type="entry name" value="BphY/WalK/GraS-like"/>
</dbReference>
<dbReference type="AlphaFoldDB" id="A0A2U1AZ46"/>
<evidence type="ECO:0000256" key="5">
    <source>
        <dbReference type="ARBA" id="ARBA00022777"/>
    </source>
</evidence>
<feature type="transmembrane region" description="Helical" evidence="7">
    <location>
        <begin position="144"/>
        <end position="168"/>
    </location>
</feature>
<dbReference type="InterPro" id="IPR036097">
    <property type="entry name" value="HisK_dim/P_sf"/>
</dbReference>
<dbReference type="InterPro" id="IPR003661">
    <property type="entry name" value="HisK_dim/P_dom"/>
</dbReference>
<keyword evidence="10" id="KW-1185">Reference proteome</keyword>
<dbReference type="PANTHER" id="PTHR45453">
    <property type="entry name" value="PHOSPHATE REGULON SENSOR PROTEIN PHOR"/>
    <property type="match status" value="1"/>
</dbReference>
<protein>
    <recommendedName>
        <fullName evidence="2">histidine kinase</fullName>
        <ecNumber evidence="2">2.7.13.3</ecNumber>
    </recommendedName>
</protein>
<sequence length="437" mass="49969">MKLSTKLALFNAGSKIAILLLFALLLPWLVRHFAITSTDERLQRQQETVLTIIAEQGIGSFLQEGDEGGYGSYNILKEEFISLEQIEPEETVHSIEDAQRAVEGEVVDYRVLSYTFTIDEEYYLLEIGRSTTTIAEISRTLQRFSFYLMFVVILVTFITDSAFAQALLKPLKKIIKTKLQHIQYPTSPPYPVIKTSTTDFQLLDSSINQMMTQIDSAFRKEREFISNVSHELLTPVSVMQHRLENILQEKNLSQESMRKIVESQKTLNRLKNIINSLLFISKIENEQYGREEAVSVRELVQEVVEEAIDRAEAKELRLCVQLEEDYVQNHANKALLFTMLFNIVNNAIKYSPPGGAIAIKGRPLEKGYQLQVLDKGEGISEQKLERIFNRFERFHKPDGESYGLGLSIVKIIADFHHLSLQVSSQEDEGTTFSIDFN</sequence>
<evidence type="ECO:0000256" key="3">
    <source>
        <dbReference type="ARBA" id="ARBA00022553"/>
    </source>
</evidence>
<evidence type="ECO:0000256" key="6">
    <source>
        <dbReference type="ARBA" id="ARBA00023012"/>
    </source>
</evidence>
<comment type="caution">
    <text evidence="9">The sequence shown here is derived from an EMBL/GenBank/DDBJ whole genome shotgun (WGS) entry which is preliminary data.</text>
</comment>
<organism evidence="9 10">
    <name type="scientific">Pontibacter virosus</name>
    <dbReference type="NCBI Taxonomy" id="1765052"/>
    <lineage>
        <taxon>Bacteria</taxon>
        <taxon>Pseudomonadati</taxon>
        <taxon>Bacteroidota</taxon>
        <taxon>Cytophagia</taxon>
        <taxon>Cytophagales</taxon>
        <taxon>Hymenobacteraceae</taxon>
        <taxon>Pontibacter</taxon>
    </lineage>
</organism>
<dbReference type="GO" id="GO:0005886">
    <property type="term" value="C:plasma membrane"/>
    <property type="evidence" value="ECO:0007669"/>
    <property type="project" value="TreeGrafter"/>
</dbReference>
<keyword evidence="3" id="KW-0597">Phosphoprotein</keyword>
<keyword evidence="7" id="KW-1133">Transmembrane helix</keyword>
<keyword evidence="7" id="KW-0812">Transmembrane</keyword>
<dbReference type="SMART" id="SM00387">
    <property type="entry name" value="HATPase_c"/>
    <property type="match status" value="1"/>
</dbReference>
<dbReference type="GO" id="GO:0000155">
    <property type="term" value="F:phosphorelay sensor kinase activity"/>
    <property type="evidence" value="ECO:0007669"/>
    <property type="project" value="InterPro"/>
</dbReference>
<dbReference type="CDD" id="cd00082">
    <property type="entry name" value="HisKA"/>
    <property type="match status" value="1"/>
</dbReference>
<evidence type="ECO:0000256" key="1">
    <source>
        <dbReference type="ARBA" id="ARBA00000085"/>
    </source>
</evidence>
<evidence type="ECO:0000256" key="2">
    <source>
        <dbReference type="ARBA" id="ARBA00012438"/>
    </source>
</evidence>
<dbReference type="Gene3D" id="3.30.565.10">
    <property type="entry name" value="Histidine kinase-like ATPase, C-terminal domain"/>
    <property type="match status" value="1"/>
</dbReference>
<evidence type="ECO:0000259" key="8">
    <source>
        <dbReference type="PROSITE" id="PS50109"/>
    </source>
</evidence>
<dbReference type="Pfam" id="PF00512">
    <property type="entry name" value="HisKA"/>
    <property type="match status" value="1"/>
</dbReference>
<dbReference type="InterPro" id="IPR036890">
    <property type="entry name" value="HATPase_C_sf"/>
</dbReference>
<dbReference type="Proteomes" id="UP000245466">
    <property type="component" value="Unassembled WGS sequence"/>
</dbReference>
<accession>A0A2U1AZ46</accession>
<name>A0A2U1AZ46_9BACT</name>
<dbReference type="InterPro" id="IPR004358">
    <property type="entry name" value="Sig_transdc_His_kin-like_C"/>
</dbReference>
<comment type="catalytic activity">
    <reaction evidence="1">
        <text>ATP + protein L-histidine = ADP + protein N-phospho-L-histidine.</text>
        <dbReference type="EC" id="2.7.13.3"/>
    </reaction>
</comment>
<dbReference type="PRINTS" id="PR00344">
    <property type="entry name" value="BCTRLSENSOR"/>
</dbReference>
<dbReference type="SUPFAM" id="SSF47384">
    <property type="entry name" value="Homodimeric domain of signal transducing histidine kinase"/>
    <property type="match status" value="1"/>
</dbReference>
<dbReference type="PANTHER" id="PTHR45453:SF1">
    <property type="entry name" value="PHOSPHATE REGULON SENSOR PROTEIN PHOR"/>
    <property type="match status" value="1"/>
</dbReference>
<keyword evidence="6" id="KW-0902">Two-component regulatory system</keyword>
<dbReference type="EC" id="2.7.13.3" evidence="2"/>
<dbReference type="PROSITE" id="PS50109">
    <property type="entry name" value="HIS_KIN"/>
    <property type="match status" value="1"/>
</dbReference>
<evidence type="ECO:0000313" key="10">
    <source>
        <dbReference type="Proteomes" id="UP000245466"/>
    </source>
</evidence>
<keyword evidence="5 9" id="KW-0418">Kinase</keyword>
<reference evidence="9 10" key="1">
    <citation type="submission" date="2018-04" db="EMBL/GenBank/DDBJ databases">
        <title>Genomic Encyclopedia of Type Strains, Phase IV (KMG-IV): sequencing the most valuable type-strain genomes for metagenomic binning, comparative biology and taxonomic classification.</title>
        <authorList>
            <person name="Goeker M."/>
        </authorList>
    </citation>
    <scope>NUCLEOTIDE SEQUENCE [LARGE SCALE GENOMIC DNA]</scope>
    <source>
        <strain evidence="9 10">DSM 100231</strain>
    </source>
</reference>
<dbReference type="SMART" id="SM00388">
    <property type="entry name" value="HisKA"/>
    <property type="match status" value="1"/>
</dbReference>
<keyword evidence="4" id="KW-0808">Transferase</keyword>
<evidence type="ECO:0000313" key="9">
    <source>
        <dbReference type="EMBL" id="PVY41683.1"/>
    </source>
</evidence>
<gene>
    <name evidence="9" type="ORF">C8E01_10454</name>
</gene>
<dbReference type="RefSeq" id="WP_116542744.1">
    <property type="nucleotide sequence ID" value="NZ_QEKI01000004.1"/>
</dbReference>
<dbReference type="SUPFAM" id="SSF55874">
    <property type="entry name" value="ATPase domain of HSP90 chaperone/DNA topoisomerase II/histidine kinase"/>
    <property type="match status" value="1"/>
</dbReference>
<dbReference type="OrthoDB" id="1522504at2"/>
<dbReference type="EMBL" id="QEKI01000004">
    <property type="protein sequence ID" value="PVY41683.1"/>
    <property type="molecule type" value="Genomic_DNA"/>
</dbReference>
<feature type="domain" description="Histidine kinase" evidence="8">
    <location>
        <begin position="227"/>
        <end position="437"/>
    </location>
</feature>
<dbReference type="Gene3D" id="1.10.287.130">
    <property type="match status" value="1"/>
</dbReference>
<dbReference type="Pfam" id="PF02518">
    <property type="entry name" value="HATPase_c"/>
    <property type="match status" value="1"/>
</dbReference>
<keyword evidence="7" id="KW-0472">Membrane</keyword>
<evidence type="ECO:0000256" key="7">
    <source>
        <dbReference type="SAM" id="Phobius"/>
    </source>
</evidence>
<dbReference type="InterPro" id="IPR003594">
    <property type="entry name" value="HATPase_dom"/>
</dbReference>
<evidence type="ECO:0000256" key="4">
    <source>
        <dbReference type="ARBA" id="ARBA00022679"/>
    </source>
</evidence>